<gene>
    <name evidence="2" type="ORF">SNAT2548_LOCUS23082</name>
</gene>
<proteinExistence type="predicted"/>
<comment type="caution">
    <text evidence="2">The sequence shown here is derived from an EMBL/GenBank/DDBJ whole genome shotgun (WGS) entry which is preliminary data.</text>
</comment>
<dbReference type="Proteomes" id="UP000604046">
    <property type="component" value="Unassembled WGS sequence"/>
</dbReference>
<evidence type="ECO:0000313" key="2">
    <source>
        <dbReference type="EMBL" id="CAE7424275.1"/>
    </source>
</evidence>
<evidence type="ECO:0000313" key="3">
    <source>
        <dbReference type="Proteomes" id="UP000604046"/>
    </source>
</evidence>
<reference evidence="2" key="1">
    <citation type="submission" date="2021-02" db="EMBL/GenBank/DDBJ databases">
        <authorList>
            <person name="Dougan E. K."/>
            <person name="Rhodes N."/>
            <person name="Thang M."/>
            <person name="Chan C."/>
        </authorList>
    </citation>
    <scope>NUCLEOTIDE SEQUENCE</scope>
</reference>
<evidence type="ECO:0000256" key="1">
    <source>
        <dbReference type="SAM" id="MobiDB-lite"/>
    </source>
</evidence>
<sequence>MRVQDDLWVIEITDDFKQSMGQVSQQKGSLTDFELLSKVNFTCWAFRAPPEVVIVIEVTLYELGEASEYPNRVDVYAPAGYKFLLNCFAPGEKERLRFNLVSCRERWTLFNGNYLSGAILMAADNGVLPSDMPMSIQLQTLTPALTPAMTRFSEEGLREHEEQATKARVLADEELALKWQEEEDSRAAADASKAERSSQIDQALRIAGTHR</sequence>
<dbReference type="OrthoDB" id="10514752at2759"/>
<keyword evidence="3" id="KW-1185">Reference proteome</keyword>
<organism evidence="2 3">
    <name type="scientific">Symbiodinium natans</name>
    <dbReference type="NCBI Taxonomy" id="878477"/>
    <lineage>
        <taxon>Eukaryota</taxon>
        <taxon>Sar</taxon>
        <taxon>Alveolata</taxon>
        <taxon>Dinophyceae</taxon>
        <taxon>Suessiales</taxon>
        <taxon>Symbiodiniaceae</taxon>
        <taxon>Symbiodinium</taxon>
    </lineage>
</organism>
<name>A0A812R6K3_9DINO</name>
<dbReference type="EMBL" id="CAJNDS010002309">
    <property type="protein sequence ID" value="CAE7424275.1"/>
    <property type="molecule type" value="Genomic_DNA"/>
</dbReference>
<accession>A0A812R6K3</accession>
<protein>
    <submittedName>
        <fullName evidence="2">Uncharacterized protein</fullName>
    </submittedName>
</protein>
<feature type="region of interest" description="Disordered" evidence="1">
    <location>
        <begin position="182"/>
        <end position="211"/>
    </location>
</feature>
<dbReference type="AlphaFoldDB" id="A0A812R6K3"/>